<evidence type="ECO:0008006" key="5">
    <source>
        <dbReference type="Google" id="ProtNLM"/>
    </source>
</evidence>
<feature type="domain" description="Glycosyl transferase family 1" evidence="1">
    <location>
        <begin position="185"/>
        <end position="337"/>
    </location>
</feature>
<dbReference type="EMBL" id="CP022384">
    <property type="protein sequence ID" value="ATA81994.1"/>
    <property type="molecule type" value="Genomic_DNA"/>
</dbReference>
<evidence type="ECO:0000313" key="4">
    <source>
        <dbReference type="Proteomes" id="UP000217276"/>
    </source>
</evidence>
<evidence type="ECO:0000259" key="2">
    <source>
        <dbReference type="Pfam" id="PF13439"/>
    </source>
</evidence>
<proteinExistence type="predicted"/>
<sequence>MDKKIFRISLITSLFSGKGGTERAVINLANNLCSSNKVKIISVFTDKNDAPKFPIAEKVEVIHLGLGKCNFFYRIYKLWRELKKHIKTDDFIIGQIPFINILLGLYRLFRIIPAECKTIAIEHTSFFAVKKITRSLTFFAYKYIDIVVSLTQYSALQFNKKGIHRTKVIPNVVSFTSSKISTCSKKVILSIGRMSSEKNFTYIIESLSDILKKNIDWQLHIIGDIGNDTQNIYNTIQKLKLENSVVIENFTTNISEKYLSSSIYVLASKYEGFPMVLIEAKIFGLPIVAHNCLTGPKEIIKENDGILTPYMDSAAFSKAVKELIDDKEKRTFLGKNAVENAKEFSPNIILNKWNNLFKELKNDTN</sequence>
<dbReference type="Pfam" id="PF13439">
    <property type="entry name" value="Glyco_transf_4"/>
    <property type="match status" value="1"/>
</dbReference>
<dbReference type="PANTHER" id="PTHR12526">
    <property type="entry name" value="GLYCOSYLTRANSFERASE"/>
    <property type="match status" value="1"/>
</dbReference>
<reference evidence="4" key="1">
    <citation type="submission" date="2017-06" db="EMBL/GenBank/DDBJ databases">
        <title>Capnocytophaga spp. assemblies.</title>
        <authorList>
            <person name="Gulvik C.A."/>
        </authorList>
    </citation>
    <scope>NUCLEOTIDE SEQUENCE [LARGE SCALE GENOMIC DNA]</scope>
    <source>
        <strain evidence="4">H6253</strain>
    </source>
</reference>
<gene>
    <name evidence="3" type="ORF">CGC53_06345</name>
</gene>
<dbReference type="Gene3D" id="3.40.50.2000">
    <property type="entry name" value="Glycogen Phosphorylase B"/>
    <property type="match status" value="2"/>
</dbReference>
<dbReference type="InterPro" id="IPR028098">
    <property type="entry name" value="Glyco_trans_4-like_N"/>
</dbReference>
<dbReference type="CDD" id="cd03820">
    <property type="entry name" value="GT4_AmsD-like"/>
    <property type="match status" value="1"/>
</dbReference>
<keyword evidence="4" id="KW-1185">Reference proteome</keyword>
<dbReference type="InterPro" id="IPR001296">
    <property type="entry name" value="Glyco_trans_1"/>
</dbReference>
<evidence type="ECO:0000259" key="1">
    <source>
        <dbReference type="Pfam" id="PF00534"/>
    </source>
</evidence>
<dbReference type="RefSeq" id="WP_095914057.1">
    <property type="nucleotide sequence ID" value="NZ_CAUUPF010000002.1"/>
</dbReference>
<name>A0A250FA48_9FLAO</name>
<dbReference type="SUPFAM" id="SSF53756">
    <property type="entry name" value="UDP-Glycosyltransferase/glycogen phosphorylase"/>
    <property type="match status" value="1"/>
</dbReference>
<dbReference type="AlphaFoldDB" id="A0A250FA48"/>
<dbReference type="Pfam" id="PF00534">
    <property type="entry name" value="Glycos_transf_1"/>
    <property type="match status" value="1"/>
</dbReference>
<organism evidence="3 4">
    <name type="scientific">Capnocytophaga leadbetteri</name>
    <dbReference type="NCBI Taxonomy" id="327575"/>
    <lineage>
        <taxon>Bacteria</taxon>
        <taxon>Pseudomonadati</taxon>
        <taxon>Bacteroidota</taxon>
        <taxon>Flavobacteriia</taxon>
        <taxon>Flavobacteriales</taxon>
        <taxon>Flavobacteriaceae</taxon>
        <taxon>Capnocytophaga</taxon>
    </lineage>
</organism>
<feature type="domain" description="Glycosyltransferase subfamily 4-like N-terminal" evidence="2">
    <location>
        <begin position="19"/>
        <end position="173"/>
    </location>
</feature>
<evidence type="ECO:0000313" key="3">
    <source>
        <dbReference type="EMBL" id="ATA81994.1"/>
    </source>
</evidence>
<dbReference type="GO" id="GO:0016757">
    <property type="term" value="F:glycosyltransferase activity"/>
    <property type="evidence" value="ECO:0007669"/>
    <property type="project" value="InterPro"/>
</dbReference>
<dbReference type="KEGG" id="clk:CGC53_06345"/>
<protein>
    <recommendedName>
        <fullName evidence="5">Glycosyltransferase involved in cell wall biosynthesis</fullName>
    </recommendedName>
</protein>
<dbReference type="Proteomes" id="UP000217276">
    <property type="component" value="Chromosome"/>
</dbReference>
<accession>A0A250FA48</accession>